<feature type="disulfide bond" description="Redox-active" evidence="5">
    <location>
        <begin position="30"/>
        <end position="33"/>
    </location>
</feature>
<evidence type="ECO:0000313" key="7">
    <source>
        <dbReference type="EMBL" id="KAF9069344.1"/>
    </source>
</evidence>
<dbReference type="InterPro" id="IPR017937">
    <property type="entry name" value="Thioredoxin_CS"/>
</dbReference>
<reference evidence="7" key="1">
    <citation type="submission" date="2020-11" db="EMBL/GenBank/DDBJ databases">
        <authorList>
            <consortium name="DOE Joint Genome Institute"/>
            <person name="Ahrendt S."/>
            <person name="Riley R."/>
            <person name="Andreopoulos W."/>
            <person name="Labutti K."/>
            <person name="Pangilinan J."/>
            <person name="Ruiz-Duenas F.J."/>
            <person name="Barrasa J.M."/>
            <person name="Sanchez-Garcia M."/>
            <person name="Camarero S."/>
            <person name="Miyauchi S."/>
            <person name="Serrano A."/>
            <person name="Linde D."/>
            <person name="Babiker R."/>
            <person name="Drula E."/>
            <person name="Ayuso-Fernandez I."/>
            <person name="Pacheco R."/>
            <person name="Padilla G."/>
            <person name="Ferreira P."/>
            <person name="Barriuso J."/>
            <person name="Kellner H."/>
            <person name="Castanera R."/>
            <person name="Alfaro M."/>
            <person name="Ramirez L."/>
            <person name="Pisabarro A.G."/>
            <person name="Kuo A."/>
            <person name="Tritt A."/>
            <person name="Lipzen A."/>
            <person name="He G."/>
            <person name="Yan M."/>
            <person name="Ng V."/>
            <person name="Cullen D."/>
            <person name="Martin F."/>
            <person name="Rosso M.-N."/>
            <person name="Henrissat B."/>
            <person name="Hibbett D."/>
            <person name="Martinez A.T."/>
            <person name="Grigoriev I.V."/>
        </authorList>
    </citation>
    <scope>NUCLEOTIDE SEQUENCE</scope>
    <source>
        <strain evidence="7">AH 40177</strain>
    </source>
</reference>
<comment type="similarity">
    <text evidence="3">Belongs to the thioredoxin family.</text>
</comment>
<comment type="caution">
    <text evidence="7">The sequence shown here is derived from an EMBL/GenBank/DDBJ whole genome shotgun (WGS) entry which is preliminary data.</text>
</comment>
<dbReference type="PROSITE" id="PS00194">
    <property type="entry name" value="THIOREDOXIN_1"/>
    <property type="match status" value="1"/>
</dbReference>
<dbReference type="OrthoDB" id="2121326at2759"/>
<dbReference type="GO" id="GO:0015035">
    <property type="term" value="F:protein-disulfide reductase activity"/>
    <property type="evidence" value="ECO:0007669"/>
    <property type="project" value="InterPro"/>
</dbReference>
<feature type="site" description="Contributes to redox potential value" evidence="4">
    <location>
        <position position="32"/>
    </location>
</feature>
<feature type="domain" description="Thioredoxin" evidence="6">
    <location>
        <begin position="1"/>
        <end position="107"/>
    </location>
</feature>
<organism evidence="7 8">
    <name type="scientific">Rhodocollybia butyracea</name>
    <dbReference type="NCBI Taxonomy" id="206335"/>
    <lineage>
        <taxon>Eukaryota</taxon>
        <taxon>Fungi</taxon>
        <taxon>Dikarya</taxon>
        <taxon>Basidiomycota</taxon>
        <taxon>Agaricomycotina</taxon>
        <taxon>Agaricomycetes</taxon>
        <taxon>Agaricomycetidae</taxon>
        <taxon>Agaricales</taxon>
        <taxon>Marasmiineae</taxon>
        <taxon>Omphalotaceae</taxon>
        <taxon>Rhodocollybia</taxon>
    </lineage>
</organism>
<evidence type="ECO:0000256" key="1">
    <source>
        <dbReference type="ARBA" id="ARBA00020570"/>
    </source>
</evidence>
<dbReference type="CDD" id="cd02947">
    <property type="entry name" value="TRX_family"/>
    <property type="match status" value="1"/>
</dbReference>
<keyword evidence="8" id="KW-1185">Reference proteome</keyword>
<dbReference type="InterPro" id="IPR005746">
    <property type="entry name" value="Thioredoxin"/>
</dbReference>
<dbReference type="InterPro" id="IPR013766">
    <property type="entry name" value="Thioredoxin_domain"/>
</dbReference>
<evidence type="ECO:0000313" key="8">
    <source>
        <dbReference type="Proteomes" id="UP000772434"/>
    </source>
</evidence>
<evidence type="ECO:0000259" key="6">
    <source>
        <dbReference type="PROSITE" id="PS51352"/>
    </source>
</evidence>
<dbReference type="EMBL" id="JADNRY010000052">
    <property type="protein sequence ID" value="KAF9069344.1"/>
    <property type="molecule type" value="Genomic_DNA"/>
</dbReference>
<name>A0A9P5PNU1_9AGAR</name>
<evidence type="ECO:0000256" key="4">
    <source>
        <dbReference type="PIRSR" id="PIRSR000077-1"/>
    </source>
</evidence>
<dbReference type="PRINTS" id="PR00421">
    <property type="entry name" value="THIOREDOXIN"/>
</dbReference>
<dbReference type="PROSITE" id="PS51352">
    <property type="entry name" value="THIOREDOXIN_2"/>
    <property type="match status" value="1"/>
</dbReference>
<feature type="active site" description="Nucleophile" evidence="4">
    <location>
        <position position="33"/>
    </location>
</feature>
<feature type="site" description="Contributes to redox potential value" evidence="4">
    <location>
        <position position="31"/>
    </location>
</feature>
<dbReference type="FunFam" id="3.40.30.10:FF:000245">
    <property type="entry name" value="Thioredoxin"/>
    <property type="match status" value="1"/>
</dbReference>
<evidence type="ECO:0000256" key="2">
    <source>
        <dbReference type="ARBA" id="ARBA00023157"/>
    </source>
</evidence>
<protein>
    <recommendedName>
        <fullName evidence="1 3">Thioredoxin</fullName>
    </recommendedName>
</protein>
<keyword evidence="2 5" id="KW-1015">Disulfide bond</keyword>
<sequence>MVKTIESQKEFNEIISGDKPAIIDFWATWCGPCKMIGPVFEKLSEKPEFAGVSFFKADTDAQPALAQQVGVTAMPTFMLFHKGAKVGECKGALPANLTDLVQRASKL</sequence>
<gene>
    <name evidence="7" type="ORF">BDP27DRAFT_1325725</name>
</gene>
<dbReference type="PANTHER" id="PTHR46115">
    <property type="entry name" value="THIOREDOXIN-LIKE PROTEIN 1"/>
    <property type="match status" value="1"/>
</dbReference>
<dbReference type="NCBIfam" id="TIGR01068">
    <property type="entry name" value="thioredoxin"/>
    <property type="match status" value="1"/>
</dbReference>
<evidence type="ECO:0000256" key="3">
    <source>
        <dbReference type="PIRNR" id="PIRNR000077"/>
    </source>
</evidence>
<evidence type="ECO:0000256" key="5">
    <source>
        <dbReference type="PIRSR" id="PIRSR000077-4"/>
    </source>
</evidence>
<dbReference type="PIRSF" id="PIRSF000077">
    <property type="entry name" value="Thioredoxin"/>
    <property type="match status" value="1"/>
</dbReference>
<accession>A0A9P5PNU1</accession>
<proteinExistence type="inferred from homology"/>
<dbReference type="Proteomes" id="UP000772434">
    <property type="component" value="Unassembled WGS sequence"/>
</dbReference>
<keyword evidence="5" id="KW-0676">Redox-active center</keyword>
<dbReference type="SUPFAM" id="SSF52833">
    <property type="entry name" value="Thioredoxin-like"/>
    <property type="match status" value="1"/>
</dbReference>
<feature type="site" description="Deprotonates C-terminal active site Cys" evidence="4">
    <location>
        <position position="24"/>
    </location>
</feature>
<dbReference type="InterPro" id="IPR036249">
    <property type="entry name" value="Thioredoxin-like_sf"/>
</dbReference>
<dbReference type="Pfam" id="PF00085">
    <property type="entry name" value="Thioredoxin"/>
    <property type="match status" value="1"/>
</dbReference>
<dbReference type="Gene3D" id="3.40.30.10">
    <property type="entry name" value="Glutaredoxin"/>
    <property type="match status" value="1"/>
</dbReference>
<feature type="active site" description="Nucleophile" evidence="4">
    <location>
        <position position="30"/>
    </location>
</feature>
<dbReference type="AlphaFoldDB" id="A0A9P5PNU1"/>